<feature type="domain" description="BZIP" evidence="8">
    <location>
        <begin position="224"/>
        <end position="279"/>
    </location>
</feature>
<feature type="compositionally biased region" description="Acidic residues" evidence="7">
    <location>
        <begin position="204"/>
        <end position="218"/>
    </location>
</feature>
<evidence type="ECO:0000313" key="9">
    <source>
        <dbReference type="EMBL" id="GKV20156.1"/>
    </source>
</evidence>
<dbReference type="PROSITE" id="PS00036">
    <property type="entry name" value="BZIP_BASIC"/>
    <property type="match status" value="1"/>
</dbReference>
<protein>
    <recommendedName>
        <fullName evidence="8">BZIP domain-containing protein</fullName>
    </recommendedName>
</protein>
<dbReference type="PANTHER" id="PTHR46408:SF5">
    <property type="entry name" value="BASIC LEUCINE ZIPPER 10"/>
    <property type="match status" value="1"/>
</dbReference>
<name>A0AAV5K8Z8_9ROSI</name>
<dbReference type="InterPro" id="IPR020983">
    <property type="entry name" value="Basic_leucine-zipper_C"/>
</dbReference>
<evidence type="ECO:0000256" key="3">
    <source>
        <dbReference type="ARBA" id="ARBA00023015"/>
    </source>
</evidence>
<dbReference type="InterPro" id="IPR045314">
    <property type="entry name" value="bZIP_plant_GBF1"/>
</dbReference>
<feature type="region of interest" description="Disordered" evidence="7">
    <location>
        <begin position="146"/>
        <end position="252"/>
    </location>
</feature>
<dbReference type="Pfam" id="PF00170">
    <property type="entry name" value="bZIP_1"/>
    <property type="match status" value="1"/>
</dbReference>
<evidence type="ECO:0000256" key="5">
    <source>
        <dbReference type="ARBA" id="ARBA00023163"/>
    </source>
</evidence>
<dbReference type="GO" id="GO:0003700">
    <property type="term" value="F:DNA-binding transcription factor activity"/>
    <property type="evidence" value="ECO:0007669"/>
    <property type="project" value="InterPro"/>
</dbReference>
<sequence>MNTVFPVDDFPDNLWPLPEPATGMNRSQSNWTLPTFLQETYSPVSSQSASGPGQHVIAPPSAVVSQPSGSKDEEGDGDSDIVEIVKPNFQCRSVVQHRTPPSNPSHPTAMFPIGSDEYQRGILESKLDPGCAAVALSSASGVKFENSSLQTDNQTHQSASQAQGFPKAQGEPDAAASGISASTITQRKSGVQVRQTTSGSSREDSDDEDVDGDTEMTENMDPANLKRERRMRSNRESARRSRRRKQAQMSELEAQVGQLRVERSTLLKRLTDLNQKFDESAVDNRILKADIETLRARVKLAEETVKQVTGINPHILSRSNVPNPGMPFMNSPLEATIPMQPNTNPFFQQPVPAIATTLHHQPLNDSFPSNSMVPTIVNPQIVLGAKNATVTSLQQTSTLEHVQDQLGLDGMQKQRSNDINPRGALPGWEPRPSHAIAHQNMPN</sequence>
<accession>A0AAV5K8Z8</accession>
<dbReference type="SMART" id="SM00338">
    <property type="entry name" value="BRLZ"/>
    <property type="match status" value="1"/>
</dbReference>
<dbReference type="GO" id="GO:0005634">
    <property type="term" value="C:nucleus"/>
    <property type="evidence" value="ECO:0007669"/>
    <property type="project" value="UniProtKB-SubCell"/>
</dbReference>
<keyword evidence="4" id="KW-0238">DNA-binding</keyword>
<feature type="compositionally biased region" description="Polar residues" evidence="7">
    <location>
        <begin position="146"/>
        <end position="163"/>
    </location>
</feature>
<evidence type="ECO:0000256" key="2">
    <source>
        <dbReference type="ARBA" id="ARBA00007163"/>
    </source>
</evidence>
<feature type="region of interest" description="Disordered" evidence="7">
    <location>
        <begin position="1"/>
        <end position="79"/>
    </location>
</feature>
<evidence type="ECO:0000256" key="4">
    <source>
        <dbReference type="ARBA" id="ARBA00023125"/>
    </source>
</evidence>
<reference evidence="9 10" key="1">
    <citation type="journal article" date="2021" name="Commun. Biol.">
        <title>The genome of Shorea leprosula (Dipterocarpaceae) highlights the ecological relevance of drought in aseasonal tropical rainforests.</title>
        <authorList>
            <person name="Ng K.K.S."/>
            <person name="Kobayashi M.J."/>
            <person name="Fawcett J.A."/>
            <person name="Hatakeyama M."/>
            <person name="Paape T."/>
            <person name="Ng C.H."/>
            <person name="Ang C.C."/>
            <person name="Tnah L.H."/>
            <person name="Lee C.T."/>
            <person name="Nishiyama T."/>
            <person name="Sese J."/>
            <person name="O'Brien M.J."/>
            <person name="Copetti D."/>
            <person name="Mohd Noor M.I."/>
            <person name="Ong R.C."/>
            <person name="Putra M."/>
            <person name="Sireger I.Z."/>
            <person name="Indrioko S."/>
            <person name="Kosugi Y."/>
            <person name="Izuno A."/>
            <person name="Isagi Y."/>
            <person name="Lee S.L."/>
            <person name="Shimizu K.K."/>
        </authorList>
    </citation>
    <scope>NUCLEOTIDE SEQUENCE [LARGE SCALE GENOMIC DNA]</scope>
    <source>
        <strain evidence="9">214</strain>
    </source>
</reference>
<dbReference type="CDD" id="cd14702">
    <property type="entry name" value="bZIP_plant_GBF1"/>
    <property type="match status" value="1"/>
</dbReference>
<comment type="subcellular location">
    <subcellularLocation>
        <location evidence="1">Nucleus</location>
    </subcellularLocation>
</comment>
<keyword evidence="10" id="KW-1185">Reference proteome</keyword>
<evidence type="ECO:0000313" key="10">
    <source>
        <dbReference type="Proteomes" id="UP001054252"/>
    </source>
</evidence>
<comment type="caution">
    <text evidence="9">The sequence shown here is derived from an EMBL/GenBank/DDBJ whole genome shotgun (WGS) entry which is preliminary data.</text>
</comment>
<dbReference type="InterPro" id="IPR046347">
    <property type="entry name" value="bZIP_sf"/>
</dbReference>
<dbReference type="InterPro" id="IPR004827">
    <property type="entry name" value="bZIP"/>
</dbReference>
<keyword evidence="3" id="KW-0805">Transcription regulation</keyword>
<proteinExistence type="inferred from homology"/>
<keyword evidence="5" id="KW-0804">Transcription</keyword>
<dbReference type="SUPFAM" id="SSF57959">
    <property type="entry name" value="Leucine zipper domain"/>
    <property type="match status" value="1"/>
</dbReference>
<dbReference type="AlphaFoldDB" id="A0AAV5K8Z8"/>
<feature type="region of interest" description="Disordered" evidence="7">
    <location>
        <begin position="409"/>
        <end position="443"/>
    </location>
</feature>
<feature type="compositionally biased region" description="Low complexity" evidence="7">
    <location>
        <begin position="174"/>
        <end position="185"/>
    </location>
</feature>
<dbReference type="Gene3D" id="1.20.5.170">
    <property type="match status" value="1"/>
</dbReference>
<dbReference type="PANTHER" id="PTHR46408">
    <property type="entry name" value="BASIC LEUCINE ZIPPER 63"/>
    <property type="match status" value="1"/>
</dbReference>
<dbReference type="FunFam" id="1.20.5.170:FF:000020">
    <property type="entry name" value="BZIP transcription factor"/>
    <property type="match status" value="1"/>
</dbReference>
<dbReference type="PROSITE" id="PS50217">
    <property type="entry name" value="BZIP"/>
    <property type="match status" value="1"/>
</dbReference>
<evidence type="ECO:0000256" key="1">
    <source>
        <dbReference type="ARBA" id="ARBA00004123"/>
    </source>
</evidence>
<dbReference type="EMBL" id="BPVZ01000054">
    <property type="protein sequence ID" value="GKV20156.1"/>
    <property type="molecule type" value="Genomic_DNA"/>
</dbReference>
<evidence type="ECO:0000256" key="6">
    <source>
        <dbReference type="ARBA" id="ARBA00023242"/>
    </source>
</evidence>
<evidence type="ECO:0000259" key="8">
    <source>
        <dbReference type="PROSITE" id="PS50217"/>
    </source>
</evidence>
<feature type="compositionally biased region" description="Polar residues" evidence="7">
    <location>
        <begin position="24"/>
        <end position="51"/>
    </location>
</feature>
<keyword evidence="6" id="KW-0539">Nucleus</keyword>
<gene>
    <name evidence="9" type="ORF">SLEP1_g30317</name>
</gene>
<dbReference type="GO" id="GO:0046983">
    <property type="term" value="F:protein dimerization activity"/>
    <property type="evidence" value="ECO:0007669"/>
    <property type="project" value="UniProtKB-ARBA"/>
</dbReference>
<dbReference type="Pfam" id="PF12498">
    <property type="entry name" value="bZIP_C"/>
    <property type="match status" value="1"/>
</dbReference>
<feature type="compositionally biased region" description="Polar residues" evidence="7">
    <location>
        <begin position="186"/>
        <end position="195"/>
    </location>
</feature>
<organism evidence="9 10">
    <name type="scientific">Rubroshorea leprosula</name>
    <dbReference type="NCBI Taxonomy" id="152421"/>
    <lineage>
        <taxon>Eukaryota</taxon>
        <taxon>Viridiplantae</taxon>
        <taxon>Streptophyta</taxon>
        <taxon>Embryophyta</taxon>
        <taxon>Tracheophyta</taxon>
        <taxon>Spermatophyta</taxon>
        <taxon>Magnoliopsida</taxon>
        <taxon>eudicotyledons</taxon>
        <taxon>Gunneridae</taxon>
        <taxon>Pentapetalae</taxon>
        <taxon>rosids</taxon>
        <taxon>malvids</taxon>
        <taxon>Malvales</taxon>
        <taxon>Dipterocarpaceae</taxon>
        <taxon>Rubroshorea</taxon>
    </lineage>
</organism>
<evidence type="ECO:0000256" key="7">
    <source>
        <dbReference type="SAM" id="MobiDB-lite"/>
    </source>
</evidence>
<comment type="similarity">
    <text evidence="2">Belongs to the bZIP family.</text>
</comment>
<dbReference type="GO" id="GO:0003677">
    <property type="term" value="F:DNA binding"/>
    <property type="evidence" value="ECO:0007669"/>
    <property type="project" value="UniProtKB-KW"/>
</dbReference>
<dbReference type="Proteomes" id="UP001054252">
    <property type="component" value="Unassembled WGS sequence"/>
</dbReference>